<dbReference type="PATRIC" id="fig|710421.3.peg.2871"/>
<organism evidence="1 2">
    <name type="scientific">Mycolicibacterium chubuense (strain NBB4)</name>
    <name type="common">Mycobacterium chubuense</name>
    <dbReference type="NCBI Taxonomy" id="710421"/>
    <lineage>
        <taxon>Bacteria</taxon>
        <taxon>Bacillati</taxon>
        <taxon>Actinomycetota</taxon>
        <taxon>Actinomycetes</taxon>
        <taxon>Mycobacteriales</taxon>
        <taxon>Mycobacteriaceae</taxon>
        <taxon>Mycolicibacterium</taxon>
    </lineage>
</organism>
<dbReference type="KEGG" id="mcb:Mycch_2881"/>
<dbReference type="AlphaFoldDB" id="I4BK35"/>
<dbReference type="STRING" id="710421.Mycch_2881"/>
<proteinExistence type="predicted"/>
<gene>
    <name evidence="1" type="ordered locus">Mycch_2881</name>
</gene>
<evidence type="ECO:0000313" key="1">
    <source>
        <dbReference type="EMBL" id="AFM17642.1"/>
    </source>
</evidence>
<name>I4BK35_MYCCN</name>
<dbReference type="RefSeq" id="WP_014816119.1">
    <property type="nucleotide sequence ID" value="NC_018027.1"/>
</dbReference>
<accession>I4BK35</accession>
<dbReference type="eggNOG" id="ENOG5031TFJ">
    <property type="taxonomic scope" value="Bacteria"/>
</dbReference>
<protein>
    <submittedName>
        <fullName evidence="1">Uncharacterized protein</fullName>
    </submittedName>
</protein>
<dbReference type="EMBL" id="CP003053">
    <property type="protein sequence ID" value="AFM17642.1"/>
    <property type="molecule type" value="Genomic_DNA"/>
</dbReference>
<reference evidence="1 2" key="1">
    <citation type="submission" date="2012-06" db="EMBL/GenBank/DDBJ databases">
        <title>Complete sequence of chromosome of Mycobacterium chubuense NBB4.</title>
        <authorList>
            <consortium name="US DOE Joint Genome Institute"/>
            <person name="Lucas S."/>
            <person name="Han J."/>
            <person name="Lapidus A."/>
            <person name="Cheng J.-F."/>
            <person name="Goodwin L."/>
            <person name="Pitluck S."/>
            <person name="Peters L."/>
            <person name="Mikhailova N."/>
            <person name="Teshima H."/>
            <person name="Detter J.C."/>
            <person name="Han C."/>
            <person name="Tapia R."/>
            <person name="Land M."/>
            <person name="Hauser L."/>
            <person name="Kyrpides N."/>
            <person name="Ivanova N."/>
            <person name="Pagani I."/>
            <person name="Mattes T."/>
            <person name="Holmes A."/>
            <person name="Rutledge P."/>
            <person name="Paulsen I."/>
            <person name="Coleman N."/>
            <person name="Woyke T."/>
        </authorList>
    </citation>
    <scope>NUCLEOTIDE SEQUENCE [LARGE SCALE GENOMIC DNA]</scope>
    <source>
        <strain evidence="1 2">NBB4</strain>
    </source>
</reference>
<keyword evidence="2" id="KW-1185">Reference proteome</keyword>
<dbReference type="OrthoDB" id="4629960at2"/>
<dbReference type="Proteomes" id="UP000006057">
    <property type="component" value="Chromosome"/>
</dbReference>
<sequence length="74" mass="8494">MADTDERQAFSTLAEETGWSRRVAERNDYFDKGDVRVHVVWSGDTTMSGGTLYHDDILASFSRELPTVQGWLRR</sequence>
<evidence type="ECO:0000313" key="2">
    <source>
        <dbReference type="Proteomes" id="UP000006057"/>
    </source>
</evidence>
<dbReference type="HOGENOM" id="CLU_2602323_0_0_11"/>